<evidence type="ECO:0000313" key="1">
    <source>
        <dbReference type="EMBL" id="JAD53128.1"/>
    </source>
</evidence>
<sequence>MKPTRFTKKRGKEIKESNYQDLDLKQMAEIELIQMDLLCKSR</sequence>
<protein>
    <submittedName>
        <fullName evidence="1">Uncharacterized protein</fullName>
    </submittedName>
</protein>
<reference evidence="1" key="2">
    <citation type="journal article" date="2015" name="Data Brief">
        <title>Shoot transcriptome of the giant reed, Arundo donax.</title>
        <authorList>
            <person name="Barrero R.A."/>
            <person name="Guerrero F.D."/>
            <person name="Moolhuijzen P."/>
            <person name="Goolsby J.A."/>
            <person name="Tidwell J."/>
            <person name="Bellgard S.E."/>
            <person name="Bellgard M.I."/>
        </authorList>
    </citation>
    <scope>NUCLEOTIDE SEQUENCE</scope>
    <source>
        <tissue evidence="1">Shoot tissue taken approximately 20 cm above the soil surface</tissue>
    </source>
</reference>
<organism evidence="1">
    <name type="scientific">Arundo donax</name>
    <name type="common">Giant reed</name>
    <name type="synonym">Donax arundinaceus</name>
    <dbReference type="NCBI Taxonomy" id="35708"/>
    <lineage>
        <taxon>Eukaryota</taxon>
        <taxon>Viridiplantae</taxon>
        <taxon>Streptophyta</taxon>
        <taxon>Embryophyta</taxon>
        <taxon>Tracheophyta</taxon>
        <taxon>Spermatophyta</taxon>
        <taxon>Magnoliopsida</taxon>
        <taxon>Liliopsida</taxon>
        <taxon>Poales</taxon>
        <taxon>Poaceae</taxon>
        <taxon>PACMAD clade</taxon>
        <taxon>Arundinoideae</taxon>
        <taxon>Arundineae</taxon>
        <taxon>Arundo</taxon>
    </lineage>
</organism>
<name>A0A0A9ATG6_ARUDO</name>
<proteinExistence type="predicted"/>
<dbReference type="EMBL" id="GBRH01244767">
    <property type="protein sequence ID" value="JAD53128.1"/>
    <property type="molecule type" value="Transcribed_RNA"/>
</dbReference>
<reference evidence="1" key="1">
    <citation type="submission" date="2014-09" db="EMBL/GenBank/DDBJ databases">
        <authorList>
            <person name="Magalhaes I.L.F."/>
            <person name="Oliveira U."/>
            <person name="Santos F.R."/>
            <person name="Vidigal T.H.D.A."/>
            <person name="Brescovit A.D."/>
            <person name="Santos A.J."/>
        </authorList>
    </citation>
    <scope>NUCLEOTIDE SEQUENCE</scope>
    <source>
        <tissue evidence="1">Shoot tissue taken approximately 20 cm above the soil surface</tissue>
    </source>
</reference>
<dbReference type="AlphaFoldDB" id="A0A0A9ATG6"/>
<accession>A0A0A9ATG6</accession>